<dbReference type="InterPro" id="IPR051448">
    <property type="entry name" value="CdaR-like_regulators"/>
</dbReference>
<gene>
    <name evidence="2" type="ORF">BN10_900001</name>
</gene>
<accession>N0E5I1</accession>
<dbReference type="PANTHER" id="PTHR33744">
    <property type="entry name" value="CARBOHYDRATE DIACID REGULATOR"/>
    <property type="match status" value="1"/>
</dbReference>
<dbReference type="STRING" id="1193181.BN10_900001"/>
<feature type="domain" description="PucR C-terminal helix-turn-helix" evidence="1">
    <location>
        <begin position="11"/>
        <end position="68"/>
    </location>
</feature>
<comment type="caution">
    <text evidence="2">The sequence shown here is derived from an EMBL/GenBank/DDBJ whole genome shotgun (WGS) entry which is preliminary data.</text>
</comment>
<dbReference type="PANTHER" id="PTHR33744:SF7">
    <property type="entry name" value="PUCR FAMILY TRANSCRIPTIONAL REGULATOR"/>
    <property type="match status" value="1"/>
</dbReference>
<dbReference type="eggNOG" id="COG2508">
    <property type="taxonomic scope" value="Bacteria"/>
</dbReference>
<name>N0E5I1_9MICO</name>
<dbReference type="InterPro" id="IPR025736">
    <property type="entry name" value="PucR_C-HTH_dom"/>
</dbReference>
<dbReference type="Gene3D" id="1.10.10.2840">
    <property type="entry name" value="PucR C-terminal helix-turn-helix domain"/>
    <property type="match status" value="1"/>
</dbReference>
<evidence type="ECO:0000313" key="2">
    <source>
        <dbReference type="EMBL" id="CCH71315.1"/>
    </source>
</evidence>
<keyword evidence="3" id="KW-1185">Reference proteome</keyword>
<dbReference type="HOGENOM" id="CLU_2496839_0_0_11"/>
<dbReference type="InterPro" id="IPR042070">
    <property type="entry name" value="PucR_C-HTH_sf"/>
</dbReference>
<dbReference type="EMBL" id="CAIZ01000164">
    <property type="protein sequence ID" value="CCH71315.1"/>
    <property type="molecule type" value="Genomic_DNA"/>
</dbReference>
<reference evidence="2 3" key="1">
    <citation type="journal article" date="2013" name="ISME J.">
        <title>A metabolic model for members of the genus Tetrasphaera involved in enhanced biological phosphorus removal.</title>
        <authorList>
            <person name="Kristiansen R."/>
            <person name="Nguyen H.T.T."/>
            <person name="Saunders A.M."/>
            <person name="Nielsen J.L."/>
            <person name="Wimmer R."/>
            <person name="Le V.Q."/>
            <person name="McIlroy S.J."/>
            <person name="Petrovski S."/>
            <person name="Seviour R.J."/>
            <person name="Calteau A."/>
            <person name="Nielsen K.L."/>
            <person name="Nielsen P.H."/>
        </authorList>
    </citation>
    <scope>NUCLEOTIDE SEQUENCE [LARGE SCALE GENOMIC DNA]</scope>
    <source>
        <strain evidence="2 3">Lp2</strain>
    </source>
</reference>
<proteinExistence type="predicted"/>
<sequence>MHRTLQQSPHLWETAAAYLEGGQGVEGTARALFVHANTVRYRLGAITRETGLDLADPHDALTARLSLLWGRLDDARKSPGQAVGRP</sequence>
<evidence type="ECO:0000259" key="1">
    <source>
        <dbReference type="Pfam" id="PF13556"/>
    </source>
</evidence>
<dbReference type="AlphaFoldDB" id="N0E5I1"/>
<organism evidence="2 3">
    <name type="scientific">Phycicoccus elongatus Lp2</name>
    <dbReference type="NCBI Taxonomy" id="1193181"/>
    <lineage>
        <taxon>Bacteria</taxon>
        <taxon>Bacillati</taxon>
        <taxon>Actinomycetota</taxon>
        <taxon>Actinomycetes</taxon>
        <taxon>Micrococcales</taxon>
        <taxon>Intrasporangiaceae</taxon>
        <taxon>Phycicoccus</taxon>
    </lineage>
</organism>
<evidence type="ECO:0000313" key="3">
    <source>
        <dbReference type="Proteomes" id="UP000013167"/>
    </source>
</evidence>
<dbReference type="Pfam" id="PF13556">
    <property type="entry name" value="HTH_30"/>
    <property type="match status" value="1"/>
</dbReference>
<dbReference type="Proteomes" id="UP000013167">
    <property type="component" value="Unassembled WGS sequence"/>
</dbReference>
<protein>
    <recommendedName>
        <fullName evidence="1">PucR C-terminal helix-turn-helix domain-containing protein</fullName>
    </recommendedName>
</protein>